<dbReference type="EMBL" id="CAKLBC010000903">
    <property type="protein sequence ID" value="CAH0488875.1"/>
    <property type="molecule type" value="Genomic_DNA"/>
</dbReference>
<dbReference type="EMBL" id="CANTFK010000838">
    <property type="protein sequence ID" value="CAI5729996.1"/>
    <property type="molecule type" value="Genomic_DNA"/>
</dbReference>
<organism evidence="3 5">
    <name type="scientific">Peronospora farinosa</name>
    <dbReference type="NCBI Taxonomy" id="134698"/>
    <lineage>
        <taxon>Eukaryota</taxon>
        <taxon>Sar</taxon>
        <taxon>Stramenopiles</taxon>
        <taxon>Oomycota</taxon>
        <taxon>Peronosporomycetes</taxon>
        <taxon>Peronosporales</taxon>
        <taxon>Peronosporaceae</taxon>
        <taxon>Peronospora</taxon>
    </lineage>
</organism>
<sequence length="463" mass="50044">MASSSMSEHCNPLQQRAAAATEALLAPGRSVSQREIQAMLEKNETALRGWNALHKQQPATSNPTEHKEWVKRCVIFRQQIGARLEVLASIADKQIAQEDEKSDEQKSSTNSAAVRRTETLHRPTMATPSVAASQAQQQFTLATPQQMYAPSQVSTMSMFMGLASMAMPNVATLTPPTMFPEPPIPTGGFASTSSNMFFSTGQIYSMQNSAGYSPTTSMAVSGVTISDQPQGYLMSSGVQPFTPNAYMTSNSRPFSSFDGFINQQDCMMGNGMINSQQQEFMPMPMAMSLPSSGGATMYGYNSYGMPSAPVTNIHSSGNGNIDTSTSNFPVDPFITPLGFASDQSYGSSGYPMADLANMHIQHQQHQVMGSTNGVNFGAPMMQNNFGYGPSIGPYPSSPPQSMMSQSMPTHQFQPTLQPFQPQNQPTQQIGAELMSLSADSGLYGDHNVNIFEGLTDDSFFPMQ</sequence>
<reference evidence="3" key="2">
    <citation type="submission" date="2022-12" db="EMBL/GenBank/DDBJ databases">
        <authorList>
            <person name="Webb A."/>
        </authorList>
    </citation>
    <scope>NUCLEOTIDE SEQUENCE</scope>
    <source>
        <strain evidence="3">Pf2</strain>
    </source>
</reference>
<reference evidence="2 4" key="1">
    <citation type="submission" date="2021-11" db="EMBL/GenBank/DDBJ databases">
        <authorList>
            <person name="Islam A."/>
            <person name="Islam S."/>
            <person name="Flora M.S."/>
            <person name="Rahman M."/>
            <person name="Ziaur R.M."/>
            <person name="Epstein J.H."/>
            <person name="Hassan M."/>
            <person name="Klassen M."/>
            <person name="Woodard K."/>
            <person name="Webb A."/>
            <person name="Webby R.J."/>
            <person name="El Zowalaty M.E."/>
        </authorList>
    </citation>
    <scope>NUCLEOTIDE SEQUENCE [LARGE SCALE GENOMIC DNA]</scope>
    <source>
        <strain evidence="2">Pf1</strain>
    </source>
</reference>
<dbReference type="AlphaFoldDB" id="A0AAV0U4A9"/>
<proteinExistence type="predicted"/>
<evidence type="ECO:0000313" key="4">
    <source>
        <dbReference type="Proteomes" id="UP001157938"/>
    </source>
</evidence>
<feature type="region of interest" description="Disordered" evidence="1">
    <location>
        <begin position="96"/>
        <end position="132"/>
    </location>
</feature>
<feature type="compositionally biased region" description="Basic and acidic residues" evidence="1">
    <location>
        <begin position="96"/>
        <end position="106"/>
    </location>
</feature>
<accession>A0AAV0U4A9</accession>
<evidence type="ECO:0000313" key="5">
    <source>
        <dbReference type="Proteomes" id="UP001159659"/>
    </source>
</evidence>
<dbReference type="Proteomes" id="UP001157938">
    <property type="component" value="Unassembled WGS sequence"/>
</dbReference>
<comment type="caution">
    <text evidence="3">The sequence shown here is derived from an EMBL/GenBank/DDBJ whole genome shotgun (WGS) entry which is preliminary data.</text>
</comment>
<evidence type="ECO:0000256" key="1">
    <source>
        <dbReference type="SAM" id="MobiDB-lite"/>
    </source>
</evidence>
<evidence type="ECO:0000313" key="3">
    <source>
        <dbReference type="EMBL" id="CAI5729996.1"/>
    </source>
</evidence>
<keyword evidence="4" id="KW-1185">Reference proteome</keyword>
<dbReference type="Proteomes" id="UP001159659">
    <property type="component" value="Unassembled WGS sequence"/>
</dbReference>
<protein>
    <submittedName>
        <fullName evidence="3">Uncharacterized protein</fullName>
    </submittedName>
</protein>
<name>A0AAV0U4A9_9STRA</name>
<evidence type="ECO:0000313" key="2">
    <source>
        <dbReference type="EMBL" id="CAH0488875.1"/>
    </source>
</evidence>
<gene>
    <name evidence="2" type="ORF">PFR001_LOCUS4328</name>
    <name evidence="3" type="ORF">PFR002_LOCUS6145</name>
</gene>